<organism evidence="2">
    <name type="scientific">Arundo donax</name>
    <name type="common">Giant reed</name>
    <name type="synonym">Donax arundinaceus</name>
    <dbReference type="NCBI Taxonomy" id="35708"/>
    <lineage>
        <taxon>Eukaryota</taxon>
        <taxon>Viridiplantae</taxon>
        <taxon>Streptophyta</taxon>
        <taxon>Embryophyta</taxon>
        <taxon>Tracheophyta</taxon>
        <taxon>Spermatophyta</taxon>
        <taxon>Magnoliopsida</taxon>
        <taxon>Liliopsida</taxon>
        <taxon>Poales</taxon>
        <taxon>Poaceae</taxon>
        <taxon>PACMAD clade</taxon>
        <taxon>Arundinoideae</taxon>
        <taxon>Arundineae</taxon>
        <taxon>Arundo</taxon>
    </lineage>
</organism>
<accession>A0A0A9GQF3</accession>
<name>A0A0A9GQF3_ARUDO</name>
<evidence type="ECO:0000313" key="2">
    <source>
        <dbReference type="EMBL" id="JAE26667.1"/>
    </source>
</evidence>
<dbReference type="EMBL" id="GBRH01171229">
    <property type="protein sequence ID" value="JAE26667.1"/>
    <property type="molecule type" value="Transcribed_RNA"/>
</dbReference>
<sequence length="105" mass="11450">MFGVGLYDIAGESPPKDDGAPPLGGCGGASRRRRCSWYSTCTTVCTGSRSFCAACVHASRDSFWQSITLHAFFLSASLRYGCACAIHRTRSDEQSCTKQSIIYFF</sequence>
<evidence type="ECO:0000256" key="1">
    <source>
        <dbReference type="SAM" id="MobiDB-lite"/>
    </source>
</evidence>
<reference evidence="2" key="2">
    <citation type="journal article" date="2015" name="Data Brief">
        <title>Shoot transcriptome of the giant reed, Arundo donax.</title>
        <authorList>
            <person name="Barrero R.A."/>
            <person name="Guerrero F.D."/>
            <person name="Moolhuijzen P."/>
            <person name="Goolsby J.A."/>
            <person name="Tidwell J."/>
            <person name="Bellgard S.E."/>
            <person name="Bellgard M.I."/>
        </authorList>
    </citation>
    <scope>NUCLEOTIDE SEQUENCE</scope>
    <source>
        <tissue evidence="2">Shoot tissue taken approximately 20 cm above the soil surface</tissue>
    </source>
</reference>
<protein>
    <submittedName>
        <fullName evidence="2">Uncharacterized protein</fullName>
    </submittedName>
</protein>
<proteinExistence type="predicted"/>
<dbReference type="AlphaFoldDB" id="A0A0A9GQF3"/>
<reference evidence="2" key="1">
    <citation type="submission" date="2014-09" db="EMBL/GenBank/DDBJ databases">
        <authorList>
            <person name="Magalhaes I.L.F."/>
            <person name="Oliveira U."/>
            <person name="Santos F.R."/>
            <person name="Vidigal T.H.D.A."/>
            <person name="Brescovit A.D."/>
            <person name="Santos A.J."/>
        </authorList>
    </citation>
    <scope>NUCLEOTIDE SEQUENCE</scope>
    <source>
        <tissue evidence="2">Shoot tissue taken approximately 20 cm above the soil surface</tissue>
    </source>
</reference>
<feature type="region of interest" description="Disordered" evidence="1">
    <location>
        <begin position="11"/>
        <end position="32"/>
    </location>
</feature>